<accession>A0A3S1BZB7</accession>
<dbReference type="GO" id="GO:0003677">
    <property type="term" value="F:DNA binding"/>
    <property type="evidence" value="ECO:0007669"/>
    <property type="project" value="InterPro"/>
</dbReference>
<gene>
    <name evidence="1" type="ORF">DSM107003_50170</name>
</gene>
<name>A0A3S1BZB7_ANAVA</name>
<dbReference type="InterPro" id="IPR010982">
    <property type="entry name" value="Lambda_DNA-bd_dom_sf"/>
</dbReference>
<evidence type="ECO:0000313" key="2">
    <source>
        <dbReference type="Proteomes" id="UP000276103"/>
    </source>
</evidence>
<dbReference type="Proteomes" id="UP000276103">
    <property type="component" value="Unassembled WGS sequence"/>
</dbReference>
<dbReference type="EMBL" id="RSCM01000027">
    <property type="protein sequence ID" value="RUS92534.1"/>
    <property type="molecule type" value="Genomic_DNA"/>
</dbReference>
<sequence>MELKDWKEILKEKVSVSTQTQVANELGVSVALINQVVRDKYTSKNTKLSALVKHIFAPELLKTQEANWLQYLKDICSIYSVNDVAQLLDVTPSFLHGVVAGRYSSGCHKLRTSVVDKLLDTQHLSTLRVKEARKSCKKRKCTRTESHA</sequence>
<proteinExistence type="predicted"/>
<evidence type="ECO:0000313" key="1">
    <source>
        <dbReference type="EMBL" id="RUS92534.1"/>
    </source>
</evidence>
<protein>
    <submittedName>
        <fullName evidence="1">Uncharacterized protein</fullName>
    </submittedName>
</protein>
<reference evidence="1 2" key="1">
    <citation type="journal article" date="2019" name="Genome Biol. Evol.">
        <title>Day and night: Metabolic profiles and evolutionary relationships of six axenic non-marine cyanobacteria.</title>
        <authorList>
            <person name="Will S.E."/>
            <person name="Henke P."/>
            <person name="Boedeker C."/>
            <person name="Huang S."/>
            <person name="Brinkmann H."/>
            <person name="Rohde M."/>
            <person name="Jarek M."/>
            <person name="Friedl T."/>
            <person name="Seufert S."/>
            <person name="Schumacher M."/>
            <person name="Overmann J."/>
            <person name="Neumann-Schaal M."/>
            <person name="Petersen J."/>
        </authorList>
    </citation>
    <scope>NUCLEOTIDE SEQUENCE [LARGE SCALE GENOMIC DNA]</scope>
    <source>
        <strain evidence="1 2">SAG 1403-4b</strain>
    </source>
</reference>
<keyword evidence="2" id="KW-1185">Reference proteome</keyword>
<organism evidence="1 2">
    <name type="scientific">Trichormus variabilis SAG 1403-4b</name>
    <dbReference type="NCBI Taxonomy" id="447716"/>
    <lineage>
        <taxon>Bacteria</taxon>
        <taxon>Bacillati</taxon>
        <taxon>Cyanobacteriota</taxon>
        <taxon>Cyanophyceae</taxon>
        <taxon>Nostocales</taxon>
        <taxon>Nostocaceae</taxon>
        <taxon>Trichormus</taxon>
    </lineage>
</organism>
<dbReference type="AlphaFoldDB" id="A0A3S1BZB7"/>
<dbReference type="RefSeq" id="WP_148114278.1">
    <property type="nucleotide sequence ID" value="NZ_RSCM01000027.1"/>
</dbReference>
<dbReference type="Gene3D" id="1.10.260.40">
    <property type="entry name" value="lambda repressor-like DNA-binding domains"/>
    <property type="match status" value="1"/>
</dbReference>
<comment type="caution">
    <text evidence="1">The sequence shown here is derived from an EMBL/GenBank/DDBJ whole genome shotgun (WGS) entry which is preliminary data.</text>
</comment>